<proteinExistence type="predicted"/>
<feature type="non-terminal residue" evidence="2">
    <location>
        <position position="1"/>
    </location>
</feature>
<dbReference type="PANTHER" id="PTHR33112:SF8">
    <property type="entry name" value="HETEROKARYON INCOMPATIBILITY DOMAIN-CONTAINING PROTEIN"/>
    <property type="match status" value="1"/>
</dbReference>
<dbReference type="EMBL" id="JAUKUD010000003">
    <property type="protein sequence ID" value="KAK0750588.1"/>
    <property type="molecule type" value="Genomic_DNA"/>
</dbReference>
<evidence type="ECO:0000259" key="1">
    <source>
        <dbReference type="Pfam" id="PF06985"/>
    </source>
</evidence>
<comment type="caution">
    <text evidence="2">The sequence shown here is derived from an EMBL/GenBank/DDBJ whole genome shotgun (WGS) entry which is preliminary data.</text>
</comment>
<evidence type="ECO:0000313" key="3">
    <source>
        <dbReference type="Proteomes" id="UP001172155"/>
    </source>
</evidence>
<dbReference type="PANTHER" id="PTHR33112">
    <property type="entry name" value="DOMAIN PROTEIN, PUTATIVE-RELATED"/>
    <property type="match status" value="1"/>
</dbReference>
<gene>
    <name evidence="2" type="ORF">B0T18DRAFT_294048</name>
</gene>
<reference evidence="2" key="1">
    <citation type="submission" date="2023-06" db="EMBL/GenBank/DDBJ databases">
        <title>Genome-scale phylogeny and comparative genomics of the fungal order Sordariales.</title>
        <authorList>
            <consortium name="Lawrence Berkeley National Laboratory"/>
            <person name="Hensen N."/>
            <person name="Bonometti L."/>
            <person name="Westerberg I."/>
            <person name="Brannstrom I.O."/>
            <person name="Guillou S."/>
            <person name="Cros-Aarteil S."/>
            <person name="Calhoun S."/>
            <person name="Haridas S."/>
            <person name="Kuo A."/>
            <person name="Mondo S."/>
            <person name="Pangilinan J."/>
            <person name="Riley R."/>
            <person name="LaButti K."/>
            <person name="Andreopoulos B."/>
            <person name="Lipzen A."/>
            <person name="Chen C."/>
            <person name="Yanf M."/>
            <person name="Daum C."/>
            <person name="Ng V."/>
            <person name="Clum A."/>
            <person name="Steindorff A."/>
            <person name="Ohm R."/>
            <person name="Martin F."/>
            <person name="Silar P."/>
            <person name="Natvig D."/>
            <person name="Lalanne C."/>
            <person name="Gautier V."/>
            <person name="Ament-velasquez S.L."/>
            <person name="Kruys A."/>
            <person name="Hutchinson M.I."/>
            <person name="Powell A.J."/>
            <person name="Barry K."/>
            <person name="Miller A.N."/>
            <person name="Grigoriev I.V."/>
            <person name="Debuchy R."/>
            <person name="Gladieux P."/>
            <person name="Thoren M.H."/>
            <person name="Johannesson H."/>
        </authorList>
    </citation>
    <scope>NUCLEOTIDE SEQUENCE</scope>
    <source>
        <strain evidence="2">SMH3187-1</strain>
    </source>
</reference>
<sequence length="280" mass="31799">WCALSYVWGGDQPVKTTKGSLADHHQGIALDRLPQALRDAVQVCRGLGVLYIWIDALCIVQDDVGDLRRELSHMAEIYQHAIATISAASSTKADDGFLFRRGHWYHECPPIHLQALTESGQRVAAFAYERRLWENDSINWRAWTYQERMLSPRVLAYRNTVLEWNCRTRVDSYGLLEPTTLLRTLKATPDSPHSFSSTSWSDVVAEYSLRKLTFEADKLCALSAIARIYHRETGKTYLAGIWKEDLPLALCWIPARHSGSPVVPRPAGYRAPSWSWASLE</sequence>
<dbReference type="Pfam" id="PF06985">
    <property type="entry name" value="HET"/>
    <property type="match status" value="1"/>
</dbReference>
<dbReference type="AlphaFoldDB" id="A0AA40F3J6"/>
<keyword evidence="3" id="KW-1185">Reference proteome</keyword>
<feature type="domain" description="Heterokaryon incompatibility" evidence="1">
    <location>
        <begin position="1"/>
        <end position="147"/>
    </location>
</feature>
<feature type="non-terminal residue" evidence="2">
    <location>
        <position position="280"/>
    </location>
</feature>
<protein>
    <submittedName>
        <fullName evidence="2">Heterokaryon incompatibility protein-domain-containing protein</fullName>
    </submittedName>
</protein>
<accession>A0AA40F3J6</accession>
<name>A0AA40F3J6_9PEZI</name>
<dbReference type="Proteomes" id="UP001172155">
    <property type="component" value="Unassembled WGS sequence"/>
</dbReference>
<evidence type="ECO:0000313" key="2">
    <source>
        <dbReference type="EMBL" id="KAK0750588.1"/>
    </source>
</evidence>
<dbReference type="InterPro" id="IPR010730">
    <property type="entry name" value="HET"/>
</dbReference>
<organism evidence="2 3">
    <name type="scientific">Schizothecium vesticola</name>
    <dbReference type="NCBI Taxonomy" id="314040"/>
    <lineage>
        <taxon>Eukaryota</taxon>
        <taxon>Fungi</taxon>
        <taxon>Dikarya</taxon>
        <taxon>Ascomycota</taxon>
        <taxon>Pezizomycotina</taxon>
        <taxon>Sordariomycetes</taxon>
        <taxon>Sordariomycetidae</taxon>
        <taxon>Sordariales</taxon>
        <taxon>Schizotheciaceae</taxon>
        <taxon>Schizothecium</taxon>
    </lineage>
</organism>